<evidence type="ECO:0000313" key="2">
    <source>
        <dbReference type="EMBL" id="AXC48862.1"/>
    </source>
</evidence>
<dbReference type="Pfam" id="PF14588">
    <property type="entry name" value="YjgF_endoribonc"/>
    <property type="match status" value="1"/>
</dbReference>
<dbReference type="Proteomes" id="UP000252023">
    <property type="component" value="Chromosome"/>
</dbReference>
<keyword evidence="3" id="KW-1185">Reference proteome</keyword>
<dbReference type="RefSeq" id="WP_114075181.1">
    <property type="nucleotide sequence ID" value="NZ_CP030918.1"/>
</dbReference>
<dbReference type="Gene3D" id="3.30.1330.40">
    <property type="entry name" value="RutC-like"/>
    <property type="match status" value="1"/>
</dbReference>
<dbReference type="CDD" id="cd02199">
    <property type="entry name" value="YjgF_YER057c_UK114_like_1"/>
    <property type="match status" value="1"/>
</dbReference>
<dbReference type="PANTHER" id="PTHR43760">
    <property type="entry name" value="ENDORIBONUCLEASE-RELATED"/>
    <property type="match status" value="1"/>
</dbReference>
<evidence type="ECO:0000259" key="1">
    <source>
        <dbReference type="Pfam" id="PF14588"/>
    </source>
</evidence>
<name>A0A344PHK7_9RHOB</name>
<sequence>MSYETRLTELGITLPPAPAPVASYVPTVQTGDLLFVSGQISDAKGCLGDDLSVEAGNAAARDCALKVLAQVKAALGSLDRVARVVRLGGFVVSNGAFTQQPEVVNGASDVMVELFGDAGRHARAAVSVSALPRGAAVELEAVFEVTR</sequence>
<reference evidence="3" key="1">
    <citation type="submission" date="2018-07" db="EMBL/GenBank/DDBJ databases">
        <title>Genome sequencing of Paracoccus sp. SC2-6.</title>
        <authorList>
            <person name="Heo J."/>
            <person name="Kim S.-J."/>
            <person name="Kwon S.-W."/>
        </authorList>
    </citation>
    <scope>NUCLEOTIDE SEQUENCE [LARGE SCALE GENOMIC DNA]</scope>
    <source>
        <strain evidence="3">SC2-6</strain>
    </source>
</reference>
<dbReference type="KEGG" id="pars:DRW48_03380"/>
<feature type="domain" description="Endoribonuclease L-PSP/chorismate mutase-like" evidence="1">
    <location>
        <begin position="4"/>
        <end position="132"/>
    </location>
</feature>
<dbReference type="InterPro" id="IPR013813">
    <property type="entry name" value="Endoribo_LPSP/chorism_mut-like"/>
</dbReference>
<dbReference type="InterPro" id="IPR035959">
    <property type="entry name" value="RutC-like_sf"/>
</dbReference>
<dbReference type="OrthoDB" id="9806350at2"/>
<dbReference type="EMBL" id="CP030918">
    <property type="protein sequence ID" value="AXC48862.1"/>
    <property type="molecule type" value="Genomic_DNA"/>
</dbReference>
<protein>
    <submittedName>
        <fullName evidence="2">RidA family protein</fullName>
    </submittedName>
</protein>
<accession>A0A344PHK7</accession>
<organism evidence="2 3">
    <name type="scientific">Paracoccus suum</name>
    <dbReference type="NCBI Taxonomy" id="2259340"/>
    <lineage>
        <taxon>Bacteria</taxon>
        <taxon>Pseudomonadati</taxon>
        <taxon>Pseudomonadota</taxon>
        <taxon>Alphaproteobacteria</taxon>
        <taxon>Rhodobacterales</taxon>
        <taxon>Paracoccaceae</taxon>
        <taxon>Paracoccus</taxon>
    </lineage>
</organism>
<gene>
    <name evidence="2" type="ORF">DRW48_03380</name>
</gene>
<proteinExistence type="predicted"/>
<dbReference type="SUPFAM" id="SSF55298">
    <property type="entry name" value="YjgF-like"/>
    <property type="match status" value="1"/>
</dbReference>
<dbReference type="AlphaFoldDB" id="A0A344PHK7"/>
<evidence type="ECO:0000313" key="3">
    <source>
        <dbReference type="Proteomes" id="UP000252023"/>
    </source>
</evidence>
<dbReference type="PANTHER" id="PTHR43760:SF1">
    <property type="entry name" value="ENDORIBONUCLEASE L-PSP_CHORISMATE MUTASE-LIKE DOMAIN-CONTAINING PROTEIN"/>
    <property type="match status" value="1"/>
</dbReference>